<feature type="chain" id="PRO_5015509960" evidence="1">
    <location>
        <begin position="23"/>
        <end position="385"/>
    </location>
</feature>
<organism evidence="2 3">
    <name type="scientific">Photobacterium angustum</name>
    <dbReference type="NCBI Taxonomy" id="661"/>
    <lineage>
        <taxon>Bacteria</taxon>
        <taxon>Pseudomonadati</taxon>
        <taxon>Pseudomonadota</taxon>
        <taxon>Gammaproteobacteria</taxon>
        <taxon>Vibrionales</taxon>
        <taxon>Vibrionaceae</taxon>
        <taxon>Photobacterium</taxon>
    </lineage>
</organism>
<sequence>MKILKKTGLTLFILLSSGSVFSADDSSFWNQELTNLMRSSKENTFANWSNDPSIQVGAIGYLNYLTGEFTLVSTDMVDDPVYFLTKRKDEKWEFSSKNTSKNSSEVKVDGGYLDPNSGVKVDVGMEHSWVFSKAKSLAATYIIAVEAYTNNPYGLVADKWDIIKSAAEKTPYIDHETGDISQGFGYISGVKWASRGVAIASNDDEGQYSIVTSVNMASPKKDQIGLTPKLISEKGSNSVTATKFPATRDEIGDLVPVAFTFTSIDGKRPINNWTQPINQLELIINSKPGSTYITKWQVAYKTVTNKNIQHKSGAFPAPQSASVYLPKDAVDVRLSIKLPGVFSSNRCEVVWKDPINQWNKGKKEVQTYGIWPANAWCKELKSSIR</sequence>
<evidence type="ECO:0000313" key="2">
    <source>
        <dbReference type="EMBL" id="PQJ66613.1"/>
    </source>
</evidence>
<comment type="caution">
    <text evidence="2">The sequence shown here is derived from an EMBL/GenBank/DDBJ whole genome shotgun (WGS) entry which is preliminary data.</text>
</comment>
<proteinExistence type="predicted"/>
<evidence type="ECO:0000256" key="1">
    <source>
        <dbReference type="SAM" id="SignalP"/>
    </source>
</evidence>
<dbReference type="AlphaFoldDB" id="A0A2S7VXV9"/>
<accession>A0A2S7VXV9</accession>
<keyword evidence="1" id="KW-0732">Signal</keyword>
<reference evidence="2 3" key="1">
    <citation type="submission" date="2016-12" db="EMBL/GenBank/DDBJ databases">
        <title>Diversity of luminous bacteria.</title>
        <authorList>
            <person name="Yoshizawa S."/>
            <person name="Kogure K."/>
        </authorList>
    </citation>
    <scope>NUCLEOTIDE SEQUENCE [LARGE SCALE GENOMIC DNA]</scope>
    <source>
        <strain evidence="2 3">LC1-200</strain>
    </source>
</reference>
<protein>
    <submittedName>
        <fullName evidence="2">Uncharacterized protein</fullName>
    </submittedName>
</protein>
<evidence type="ECO:0000313" key="3">
    <source>
        <dbReference type="Proteomes" id="UP000238730"/>
    </source>
</evidence>
<dbReference type="Proteomes" id="UP000238730">
    <property type="component" value="Unassembled WGS sequence"/>
</dbReference>
<dbReference type="OrthoDB" id="6196417at2"/>
<gene>
    <name evidence="2" type="ORF">BTO08_03820</name>
</gene>
<name>A0A2S7VXV9_PHOAN</name>
<feature type="signal peptide" evidence="1">
    <location>
        <begin position="1"/>
        <end position="22"/>
    </location>
</feature>
<dbReference type="EMBL" id="MSCJ01000001">
    <property type="protein sequence ID" value="PQJ66613.1"/>
    <property type="molecule type" value="Genomic_DNA"/>
</dbReference>
<dbReference type="RefSeq" id="WP_105059962.1">
    <property type="nucleotide sequence ID" value="NZ_MSCJ01000001.1"/>
</dbReference>